<dbReference type="Gene3D" id="1.20.1440.20">
    <property type="entry name" value="LemA-like domain"/>
    <property type="match status" value="1"/>
</dbReference>
<evidence type="ECO:0000256" key="5">
    <source>
        <dbReference type="ARBA" id="ARBA00023136"/>
    </source>
</evidence>
<dbReference type="AlphaFoldDB" id="A0A015ST96"/>
<evidence type="ECO:0000313" key="7">
    <source>
        <dbReference type="EMBL" id="EXY75414.1"/>
    </source>
</evidence>
<evidence type="ECO:0000256" key="3">
    <source>
        <dbReference type="ARBA" id="ARBA00022692"/>
    </source>
</evidence>
<evidence type="ECO:0000256" key="4">
    <source>
        <dbReference type="ARBA" id="ARBA00022989"/>
    </source>
</evidence>
<feature type="coiled-coil region" evidence="6">
    <location>
        <begin position="127"/>
        <end position="154"/>
    </location>
</feature>
<keyword evidence="4" id="KW-1133">Transmembrane helix</keyword>
<dbReference type="InterPro" id="IPR007156">
    <property type="entry name" value="MamQ_LemA"/>
</dbReference>
<evidence type="ECO:0000256" key="1">
    <source>
        <dbReference type="ARBA" id="ARBA00004167"/>
    </source>
</evidence>
<keyword evidence="5" id="KW-0472">Membrane</keyword>
<dbReference type="PANTHER" id="PTHR34478:SF2">
    <property type="entry name" value="MEMBRANE PROTEIN"/>
    <property type="match status" value="1"/>
</dbReference>
<dbReference type="RefSeq" id="WP_005785140.1">
    <property type="nucleotide sequence ID" value="NZ_JGCY01000238.1"/>
</dbReference>
<dbReference type="Proteomes" id="UP000020529">
    <property type="component" value="Unassembled WGS sequence"/>
</dbReference>
<evidence type="ECO:0000256" key="6">
    <source>
        <dbReference type="SAM" id="Coils"/>
    </source>
</evidence>
<dbReference type="SUPFAM" id="SSF140478">
    <property type="entry name" value="LemA-like"/>
    <property type="match status" value="1"/>
</dbReference>
<keyword evidence="6" id="KW-0175">Coiled coil</keyword>
<dbReference type="PANTHER" id="PTHR34478">
    <property type="entry name" value="PROTEIN LEMA"/>
    <property type="match status" value="1"/>
</dbReference>
<comment type="subcellular location">
    <subcellularLocation>
        <location evidence="1">Membrane</location>
        <topology evidence="1">Single-pass membrane protein</topology>
    </subcellularLocation>
</comment>
<organism evidence="7 8">
    <name type="scientific">Bacteroides fragilis str. 3988T(B)14</name>
    <dbReference type="NCBI Taxonomy" id="1339315"/>
    <lineage>
        <taxon>Bacteria</taxon>
        <taxon>Pseudomonadati</taxon>
        <taxon>Bacteroidota</taxon>
        <taxon>Bacteroidia</taxon>
        <taxon>Bacteroidales</taxon>
        <taxon>Bacteroidaceae</taxon>
        <taxon>Bacteroides</taxon>
    </lineage>
</organism>
<evidence type="ECO:0000313" key="8">
    <source>
        <dbReference type="Proteomes" id="UP000020529"/>
    </source>
</evidence>
<gene>
    <name evidence="7" type="ORF">M124_0756</name>
</gene>
<name>A0A015ST96_BACFG</name>
<comment type="caution">
    <text evidence="7">The sequence shown here is derived from an EMBL/GenBank/DDBJ whole genome shotgun (WGS) entry which is preliminary data.</text>
</comment>
<evidence type="ECO:0000256" key="2">
    <source>
        <dbReference type="ARBA" id="ARBA00008854"/>
    </source>
</evidence>
<dbReference type="GeneID" id="60368298"/>
<comment type="similarity">
    <text evidence="2">Belongs to the LemA family.</text>
</comment>
<sequence length="193" mass="21476">MKKSVIILIAVVAVIIIWAISAYNGLVSMDENVSSQWANVETQYQRRADLIPNLVNTVKGYASHEKETLEGVVEARSKATQIKVDANDLTPEKLAEYQKAQGAVTSALGKLLAITENYPDLKANQNFLELQAQLEGTENRINVARKNFNDAAQAYNTSIRRFPKSIFASVFGFEKRTYFEAAEGTEKAPEVKF</sequence>
<dbReference type="EMBL" id="JGCY01000238">
    <property type="protein sequence ID" value="EXY75414.1"/>
    <property type="molecule type" value="Genomic_DNA"/>
</dbReference>
<dbReference type="Pfam" id="PF04011">
    <property type="entry name" value="LemA"/>
    <property type="match status" value="1"/>
</dbReference>
<keyword evidence="3" id="KW-0812">Transmembrane</keyword>
<reference evidence="7 8" key="1">
    <citation type="submission" date="2014-02" db="EMBL/GenBank/DDBJ databases">
        <authorList>
            <person name="Sears C."/>
            <person name="Carroll K."/>
            <person name="Sack B.R."/>
            <person name="Qadri F."/>
            <person name="Myers L.L."/>
            <person name="Chung G.-T."/>
            <person name="Escheverria P."/>
            <person name="Fraser C.M."/>
            <person name="Sadzewicz L."/>
            <person name="Shefchek K.A."/>
            <person name="Tallon L."/>
            <person name="Das S.P."/>
            <person name="Daugherty S."/>
            <person name="Mongodin E.F."/>
        </authorList>
    </citation>
    <scope>NUCLEOTIDE SEQUENCE [LARGE SCALE GENOMIC DNA]</scope>
    <source>
        <strain evidence="8">3988T(B)14</strain>
    </source>
</reference>
<proteinExistence type="inferred from homology"/>
<dbReference type="InterPro" id="IPR023353">
    <property type="entry name" value="LemA-like_dom_sf"/>
</dbReference>
<accession>A0A015ST96</accession>
<dbReference type="GO" id="GO:0016020">
    <property type="term" value="C:membrane"/>
    <property type="evidence" value="ECO:0007669"/>
    <property type="project" value="UniProtKB-SubCell"/>
</dbReference>
<dbReference type="PATRIC" id="fig|1339315.3.peg.1556"/>
<protein>
    <submittedName>
        <fullName evidence="7">LemA family protein</fullName>
    </submittedName>
</protein>